<evidence type="ECO:0000259" key="11">
    <source>
        <dbReference type="PROSITE" id="PS50011"/>
    </source>
</evidence>
<reference evidence="12" key="2">
    <citation type="submission" date="2022-01" db="EMBL/GenBank/DDBJ databases">
        <authorList>
            <person name="Yamashiro T."/>
            <person name="Shiraishi A."/>
            <person name="Satake H."/>
            <person name="Nakayama K."/>
        </authorList>
    </citation>
    <scope>NUCLEOTIDE SEQUENCE</scope>
</reference>
<evidence type="ECO:0000313" key="13">
    <source>
        <dbReference type="Proteomes" id="UP001151760"/>
    </source>
</evidence>
<keyword evidence="4" id="KW-0808">Transferase</keyword>
<comment type="subcellular location">
    <subcellularLocation>
        <location evidence="1">Membrane</location>
        <topology evidence="1">Single-pass type I membrane protein</topology>
    </subcellularLocation>
</comment>
<keyword evidence="3" id="KW-0547">Nucleotide-binding</keyword>
<accession>A0ABQ5AR32</accession>
<keyword evidence="4" id="KW-0418">Kinase</keyword>
<proteinExistence type="predicted"/>
<comment type="caution">
    <text evidence="12">The sequence shown here is derived from an EMBL/GenBank/DDBJ whole genome shotgun (WGS) entry which is preliminary data.</text>
</comment>
<dbReference type="PROSITE" id="PS50011">
    <property type="entry name" value="PROTEIN_KINASE_DOM"/>
    <property type="match status" value="1"/>
</dbReference>
<dbReference type="PROSITE" id="PS00108">
    <property type="entry name" value="PROTEIN_KINASE_ST"/>
    <property type="match status" value="1"/>
</dbReference>
<dbReference type="InterPro" id="IPR011009">
    <property type="entry name" value="Kinase-like_dom_sf"/>
</dbReference>
<dbReference type="Gene3D" id="1.10.510.10">
    <property type="entry name" value="Transferase(Phosphotransferase) domain 1"/>
    <property type="match status" value="1"/>
</dbReference>
<dbReference type="SMART" id="SM00220">
    <property type="entry name" value="S_TKc"/>
    <property type="match status" value="1"/>
</dbReference>
<evidence type="ECO:0000256" key="8">
    <source>
        <dbReference type="ARBA" id="ARBA00047558"/>
    </source>
</evidence>
<keyword evidence="2" id="KW-0732">Signal</keyword>
<dbReference type="PANTHER" id="PTHR27005:SF515">
    <property type="entry name" value="WALL-ASSOCIATED RECEPTOR KINASE-LIKE 10-RELATED"/>
    <property type="match status" value="1"/>
</dbReference>
<keyword evidence="10" id="KW-0472">Membrane</keyword>
<dbReference type="SUPFAM" id="SSF56112">
    <property type="entry name" value="Protein kinase-like (PK-like)"/>
    <property type="match status" value="1"/>
</dbReference>
<evidence type="ECO:0000256" key="2">
    <source>
        <dbReference type="ARBA" id="ARBA00022729"/>
    </source>
</evidence>
<dbReference type="PANTHER" id="PTHR27005">
    <property type="entry name" value="WALL-ASSOCIATED RECEPTOR KINASE-LIKE 21"/>
    <property type="match status" value="1"/>
</dbReference>
<dbReference type="Pfam" id="PF13947">
    <property type="entry name" value="GUB_WAK_bind"/>
    <property type="match status" value="1"/>
</dbReference>
<dbReference type="InterPro" id="IPR008271">
    <property type="entry name" value="Ser/Thr_kinase_AS"/>
</dbReference>
<dbReference type="InterPro" id="IPR025287">
    <property type="entry name" value="WAK_GUB"/>
</dbReference>
<dbReference type="Pfam" id="PF07714">
    <property type="entry name" value="PK_Tyr_Ser-Thr"/>
    <property type="match status" value="1"/>
</dbReference>
<evidence type="ECO:0000256" key="7">
    <source>
        <dbReference type="ARBA" id="ARBA00023180"/>
    </source>
</evidence>
<organism evidence="12 13">
    <name type="scientific">Tanacetum coccineum</name>
    <dbReference type="NCBI Taxonomy" id="301880"/>
    <lineage>
        <taxon>Eukaryota</taxon>
        <taxon>Viridiplantae</taxon>
        <taxon>Streptophyta</taxon>
        <taxon>Embryophyta</taxon>
        <taxon>Tracheophyta</taxon>
        <taxon>Spermatophyta</taxon>
        <taxon>Magnoliopsida</taxon>
        <taxon>eudicotyledons</taxon>
        <taxon>Gunneridae</taxon>
        <taxon>Pentapetalae</taxon>
        <taxon>asterids</taxon>
        <taxon>campanulids</taxon>
        <taxon>Asterales</taxon>
        <taxon>Asteraceae</taxon>
        <taxon>Asteroideae</taxon>
        <taxon>Anthemideae</taxon>
        <taxon>Anthemidinae</taxon>
        <taxon>Tanacetum</taxon>
    </lineage>
</organism>
<evidence type="ECO:0000256" key="4">
    <source>
        <dbReference type="ARBA" id="ARBA00022777"/>
    </source>
</evidence>
<dbReference type="EMBL" id="BQNB010012494">
    <property type="protein sequence ID" value="GJT04232.1"/>
    <property type="molecule type" value="Genomic_DNA"/>
</dbReference>
<gene>
    <name evidence="12" type="ORF">Tco_0838694</name>
</gene>
<protein>
    <submittedName>
        <fullName evidence="12">Wall-associated receptor kinase-like protein 1</fullName>
    </submittedName>
</protein>
<dbReference type="Gene3D" id="3.30.200.20">
    <property type="entry name" value="Phosphorylase Kinase, domain 1"/>
    <property type="match status" value="1"/>
</dbReference>
<evidence type="ECO:0000256" key="5">
    <source>
        <dbReference type="ARBA" id="ARBA00022840"/>
    </source>
</evidence>
<keyword evidence="10" id="KW-0812">Transmembrane</keyword>
<dbReference type="Proteomes" id="UP001151760">
    <property type="component" value="Unassembled WGS sequence"/>
</dbReference>
<keyword evidence="5" id="KW-0067">ATP-binding</keyword>
<dbReference type="InterPro" id="IPR045274">
    <property type="entry name" value="WAK-like"/>
</dbReference>
<dbReference type="InterPro" id="IPR001245">
    <property type="entry name" value="Ser-Thr/Tyr_kinase_cat_dom"/>
</dbReference>
<reference evidence="12" key="1">
    <citation type="journal article" date="2022" name="Int. J. Mol. Sci.">
        <title>Draft Genome of Tanacetum Coccineum: Genomic Comparison of Closely Related Tanacetum-Family Plants.</title>
        <authorList>
            <person name="Yamashiro T."/>
            <person name="Shiraishi A."/>
            <person name="Nakayama K."/>
            <person name="Satake H."/>
        </authorList>
    </citation>
    <scope>NUCLEOTIDE SEQUENCE</scope>
</reference>
<evidence type="ECO:0000256" key="6">
    <source>
        <dbReference type="ARBA" id="ARBA00023157"/>
    </source>
</evidence>
<evidence type="ECO:0000256" key="1">
    <source>
        <dbReference type="ARBA" id="ARBA00004479"/>
    </source>
</evidence>
<dbReference type="InterPro" id="IPR000719">
    <property type="entry name" value="Prot_kinase_dom"/>
</dbReference>
<feature type="transmembrane region" description="Helical" evidence="10">
    <location>
        <begin position="177"/>
        <end position="200"/>
    </location>
</feature>
<name>A0ABQ5AR32_9ASTR</name>
<keyword evidence="7" id="KW-0325">Glycoprotein</keyword>
<sequence>MCGEVMIPYPFGIGSNCPLNEWYTVDCNSSKPYLSAFNNLEILNVSLEQQTVTLNSTIISNCQNSIRYSYDIPSFNLSGSPFVFSKYYNIFVVKGCGNAVISEDGNVLAGCSTNCPDDTVSERNRCVGIEREDCIRCEQTGGSCVYQAVNYEFGVRLLSIMTCEHYPDAFGRNKTSLGVILGVSISMGLLFLTAFSYALFKIIKKTRAKRRKEWFFKRNGGLLLKEQEATDTSLADKTILFTSKELEIATDHFNEKRILGRGGQSSSSMKLLVLSQVNHRNVVQLLGCCLETDVPMLVSEFISNGTLYELIQDKFPIPLNMRLQIATEVAGALSYLHSETSVSIYHRDIKTTNILLDDNFRAKVSDFGTSRFVSIDQTHLTTLVKGTFGYMDPEYFQFSQFSEKSDVYSFGVVLVELLTREKPLSLTKFGEHRNLATYFMEAMEEGRVMSILDPLIFEEGSKDQLMAIANLAMRCLSFNGVIQKSRVNTFRLKYGSIEISNRIKLRLRIENMVLVIEGGNHGRGKDGRERVSLASATSTCAPRAINADILTGHEPYICRSKQRCFDVLGFDFSLELTLLACDDDDFLFNVHSLPMPVSWLGSHIESVIAAMAGMRKAVEELSVLTDKYKEMEKELADSGTDDSEEAVEQPSRGKSYMRILADGSLFLIQVQIQGNTKHLQDNSQSRFLLIDFCLTVSGWVPDFREKLTDRSRTQFWHATQ</sequence>
<evidence type="ECO:0000256" key="10">
    <source>
        <dbReference type="SAM" id="Phobius"/>
    </source>
</evidence>
<keyword evidence="6" id="KW-1015">Disulfide bond</keyword>
<feature type="domain" description="Protein kinase" evidence="11">
    <location>
        <begin position="189"/>
        <end position="514"/>
    </location>
</feature>
<evidence type="ECO:0000256" key="3">
    <source>
        <dbReference type="ARBA" id="ARBA00022741"/>
    </source>
</evidence>
<comment type="catalytic activity">
    <reaction evidence="8">
        <text>L-seryl-[protein] + ATP = O-phospho-L-seryl-[protein] + ADP + H(+)</text>
        <dbReference type="Rhea" id="RHEA:17989"/>
        <dbReference type="Rhea" id="RHEA-COMP:9863"/>
        <dbReference type="Rhea" id="RHEA-COMP:11604"/>
        <dbReference type="ChEBI" id="CHEBI:15378"/>
        <dbReference type="ChEBI" id="CHEBI:29999"/>
        <dbReference type="ChEBI" id="CHEBI:30616"/>
        <dbReference type="ChEBI" id="CHEBI:83421"/>
        <dbReference type="ChEBI" id="CHEBI:456216"/>
    </reaction>
</comment>
<evidence type="ECO:0000256" key="9">
    <source>
        <dbReference type="ARBA" id="ARBA00047951"/>
    </source>
</evidence>
<evidence type="ECO:0000313" key="12">
    <source>
        <dbReference type="EMBL" id="GJT04232.1"/>
    </source>
</evidence>
<comment type="catalytic activity">
    <reaction evidence="9">
        <text>L-threonyl-[protein] + ATP = O-phospho-L-threonyl-[protein] + ADP + H(+)</text>
        <dbReference type="Rhea" id="RHEA:46608"/>
        <dbReference type="Rhea" id="RHEA-COMP:11060"/>
        <dbReference type="Rhea" id="RHEA-COMP:11605"/>
        <dbReference type="ChEBI" id="CHEBI:15378"/>
        <dbReference type="ChEBI" id="CHEBI:30013"/>
        <dbReference type="ChEBI" id="CHEBI:30616"/>
        <dbReference type="ChEBI" id="CHEBI:61977"/>
        <dbReference type="ChEBI" id="CHEBI:456216"/>
    </reaction>
</comment>
<keyword evidence="13" id="KW-1185">Reference proteome</keyword>
<keyword evidence="10" id="KW-1133">Transmembrane helix</keyword>